<organism evidence="3 4">
    <name type="scientific">Azospirillum aestuarii</name>
    <dbReference type="NCBI Taxonomy" id="2802052"/>
    <lineage>
        <taxon>Bacteria</taxon>
        <taxon>Pseudomonadati</taxon>
        <taxon>Pseudomonadota</taxon>
        <taxon>Alphaproteobacteria</taxon>
        <taxon>Rhodospirillales</taxon>
        <taxon>Azospirillaceae</taxon>
        <taxon>Azospirillum</taxon>
    </lineage>
</organism>
<keyword evidence="4" id="KW-1185">Reference proteome</keyword>
<dbReference type="Pfam" id="PF13476">
    <property type="entry name" value="AAA_23"/>
    <property type="match status" value="1"/>
</dbReference>
<evidence type="ECO:0000313" key="4">
    <source>
        <dbReference type="Proteomes" id="UP000654452"/>
    </source>
</evidence>
<dbReference type="EMBL" id="JAEPIV010000001">
    <property type="protein sequence ID" value="MBK4717671.1"/>
    <property type="molecule type" value="Genomic_DNA"/>
</dbReference>
<dbReference type="PANTHER" id="PTHR32114:SF2">
    <property type="entry name" value="ABC TRANSPORTER ABCH.3"/>
    <property type="match status" value="1"/>
</dbReference>
<dbReference type="SUPFAM" id="SSF52540">
    <property type="entry name" value="P-loop containing nucleoside triphosphate hydrolases"/>
    <property type="match status" value="1"/>
</dbReference>
<dbReference type="RefSeq" id="WP_200484030.1">
    <property type="nucleotide sequence ID" value="NZ_JAEPIV010000001.1"/>
</dbReference>
<evidence type="ECO:0000313" key="3">
    <source>
        <dbReference type="EMBL" id="MBK4717671.1"/>
    </source>
</evidence>
<dbReference type="PANTHER" id="PTHR32114">
    <property type="entry name" value="ABC TRANSPORTER ABCH.3"/>
    <property type="match status" value="1"/>
</dbReference>
<protein>
    <submittedName>
        <fullName evidence="3">AAA family ATPase</fullName>
    </submittedName>
</protein>
<feature type="compositionally biased region" description="Low complexity" evidence="1">
    <location>
        <begin position="307"/>
        <end position="322"/>
    </location>
</feature>
<evidence type="ECO:0000256" key="1">
    <source>
        <dbReference type="SAM" id="MobiDB-lite"/>
    </source>
</evidence>
<reference evidence="3 4" key="1">
    <citation type="submission" date="2021-01" db="EMBL/GenBank/DDBJ databases">
        <title>Azospirillum sp. YIM DDC1 draft genome.</title>
        <authorList>
            <person name="Wang Y.-X."/>
        </authorList>
    </citation>
    <scope>NUCLEOTIDE SEQUENCE [LARGE SCALE GENOMIC DNA]</scope>
    <source>
        <strain evidence="3 4">YIM DDC1</strain>
    </source>
</reference>
<dbReference type="Gene3D" id="3.40.50.300">
    <property type="entry name" value="P-loop containing nucleotide triphosphate hydrolases"/>
    <property type="match status" value="1"/>
</dbReference>
<accession>A0ABS1HSH9</accession>
<name>A0ABS1HSH9_9PROT</name>
<dbReference type="InterPro" id="IPR038729">
    <property type="entry name" value="Rad50/SbcC_AAA"/>
</dbReference>
<gene>
    <name evidence="3" type="ORF">JJL56_02195</name>
</gene>
<feature type="domain" description="Rad50/SbcC-type AAA" evidence="2">
    <location>
        <begin position="7"/>
        <end position="109"/>
    </location>
</feature>
<evidence type="ECO:0000259" key="2">
    <source>
        <dbReference type="Pfam" id="PF13476"/>
    </source>
</evidence>
<dbReference type="InterPro" id="IPR027417">
    <property type="entry name" value="P-loop_NTPase"/>
</dbReference>
<proteinExistence type="predicted"/>
<feature type="region of interest" description="Disordered" evidence="1">
    <location>
        <begin position="307"/>
        <end position="406"/>
    </location>
</feature>
<sequence>MTRLLDLTASNFRGYGATPTTVNLDSDIILFYGPNGFGKTSFAEALEWLFYGSTRRRKRGEVLSATEYGGTYANAHGGQPVEVSARVRLADGREVTLTRRMTDPAASENSVTLIDGALGDFTTFGLLVPDAVYPVIVQHGLQTFIHARPKERRDAISAALGLDEMAAFKTAIDGARRSFQGTPPRPVVEARNRLRLLAPLLADVPETAKMAARWAKPTADIDPAKDIPALVKAARRLGGAKSDDPATLIAALTAARREAERAVFDLTKLTPTSDMAACIQRLLRERGSAAEALAALGKAVGARVAVGGRGPRAGAPSLLAGRTGPGTGGRRVPHVRGGHADGGAALGSQDAVGGRRPSAGPHPGTPGERRGGQTAPPAGRAGHPDVAAPRAELGGPWIPEGPAHGRVGRAERVHGPLRRGGNGMAPVRCGIRRHGDARPFVGDAARQRPASS</sequence>
<dbReference type="Proteomes" id="UP000654452">
    <property type="component" value="Unassembled WGS sequence"/>
</dbReference>
<comment type="caution">
    <text evidence="3">The sequence shown here is derived from an EMBL/GenBank/DDBJ whole genome shotgun (WGS) entry which is preliminary data.</text>
</comment>